<keyword evidence="8 13" id="KW-0326">Glycosidase</keyword>
<sequence length="620" mass="68946" precursor="true">MNSKSVFSVTTNVAVLLICLLVGEVTAQDPSAQDPSAQDPSAQDRSAQDPDSPELKNQGHTIISPIPPDQMKVFLGDRGTKSIVRRADGSAALRVDVPEQGEKNWSVLHHSPANTGRIRKGDLLAYSLRLRITGERTDVGDVGVYAESSVPEKKGSEGGRIHPTTELQTFRRSVISPGDFEPGEFILSVHLAAKAQVVEIYSVSLDVFPPDTPTDQLAVDGITWPGREIDAAWRKDADSRIEQIRKRPIAINVIDAEGKPVVDADIAIVQKRHAWRFGTFVGGRMLGDTEDAIRYRDEVLKRYNFVTLPAYLADWGWRNPKSRADYFRLADWAQANSMPARGHLLVYPGWTATPPEWFNIPKPELLEKMNAHIPRATRAYMARGVTEWDVANELRYNEEFMNEVGGVEVAADWFKLARKHNPSGDLYLNETVVLTNGGHTETEQAALERHFKILARAGAPIDGIGLQGHFASELTGATRLLEILERMSKLSPKIMITEFDMDNDDASAKADYIRDFYTVCFSHPAVQGIVQWGFWEGDMWKPRGHLIAKDWQLTPAGRVYEDLVTNTWWTRANGTSDSEGEFLTRAFLGTQTVTVDHDGYQWTGDVEVGTDGATVTVIVP</sequence>
<comment type="caution">
    <text evidence="13">The sequence shown here is derived from an EMBL/GenBank/DDBJ whole genome shotgun (WGS) entry which is preliminary data.</text>
</comment>
<feature type="compositionally biased region" description="Polar residues" evidence="10">
    <location>
        <begin position="29"/>
        <end position="45"/>
    </location>
</feature>
<dbReference type="InterPro" id="IPR001000">
    <property type="entry name" value="GH10_dom"/>
</dbReference>
<accession>A0A5C6FDF8</accession>
<evidence type="ECO:0000256" key="8">
    <source>
        <dbReference type="ARBA" id="ARBA00023295"/>
    </source>
</evidence>
<reference evidence="13 14" key="1">
    <citation type="submission" date="2019-02" db="EMBL/GenBank/DDBJ databases">
        <title>Deep-cultivation of Planctomycetes and their phenomic and genomic characterization uncovers novel biology.</title>
        <authorList>
            <person name="Wiegand S."/>
            <person name="Jogler M."/>
            <person name="Boedeker C."/>
            <person name="Pinto D."/>
            <person name="Vollmers J."/>
            <person name="Rivas-Marin E."/>
            <person name="Kohn T."/>
            <person name="Peeters S.H."/>
            <person name="Heuer A."/>
            <person name="Rast P."/>
            <person name="Oberbeckmann S."/>
            <person name="Bunk B."/>
            <person name="Jeske O."/>
            <person name="Meyerdierks A."/>
            <person name="Storesund J.E."/>
            <person name="Kallscheuer N."/>
            <person name="Luecker S."/>
            <person name="Lage O.M."/>
            <person name="Pohl T."/>
            <person name="Merkel B.J."/>
            <person name="Hornburger P."/>
            <person name="Mueller R.-W."/>
            <person name="Bruemmer F."/>
            <person name="Labrenz M."/>
            <person name="Spormann A.M."/>
            <person name="Op Den Camp H."/>
            <person name="Overmann J."/>
            <person name="Amann R."/>
            <person name="Jetten M.S.M."/>
            <person name="Mascher T."/>
            <person name="Medema M.H."/>
            <person name="Devos D.P."/>
            <person name="Kaster A.-K."/>
            <person name="Ovreas L."/>
            <person name="Rohde M."/>
            <person name="Galperin M.Y."/>
            <person name="Jogler C."/>
        </authorList>
    </citation>
    <scope>NUCLEOTIDE SEQUENCE [LARGE SCALE GENOMIC DNA]</scope>
    <source>
        <strain evidence="13 14">Poly51</strain>
    </source>
</reference>
<dbReference type="EMBL" id="SJPW01000002">
    <property type="protein sequence ID" value="TWU58620.1"/>
    <property type="molecule type" value="Genomic_DNA"/>
</dbReference>
<evidence type="ECO:0000256" key="4">
    <source>
        <dbReference type="ARBA" id="ARBA00022651"/>
    </source>
</evidence>
<keyword evidence="7" id="KW-0119">Carbohydrate metabolism</keyword>
<dbReference type="AlphaFoldDB" id="A0A5C6FDF8"/>
<protein>
    <recommendedName>
        <fullName evidence="3">endo-1,4-beta-xylanase</fullName>
        <ecNumber evidence="3">3.2.1.8</ecNumber>
    </recommendedName>
</protein>
<name>A0A5C6FDF8_9BACT</name>
<proteinExistence type="inferred from homology"/>
<dbReference type="GO" id="GO:0031176">
    <property type="term" value="F:endo-1,4-beta-xylanase activity"/>
    <property type="evidence" value="ECO:0007669"/>
    <property type="project" value="UniProtKB-EC"/>
</dbReference>
<feature type="region of interest" description="Disordered" evidence="10">
    <location>
        <begin position="29"/>
        <end position="69"/>
    </location>
</feature>
<organism evidence="13 14">
    <name type="scientific">Rubripirellula tenax</name>
    <dbReference type="NCBI Taxonomy" id="2528015"/>
    <lineage>
        <taxon>Bacteria</taxon>
        <taxon>Pseudomonadati</taxon>
        <taxon>Planctomycetota</taxon>
        <taxon>Planctomycetia</taxon>
        <taxon>Pirellulales</taxon>
        <taxon>Pirellulaceae</taxon>
        <taxon>Rubripirellula</taxon>
    </lineage>
</organism>
<evidence type="ECO:0000256" key="7">
    <source>
        <dbReference type="ARBA" id="ARBA00023277"/>
    </source>
</evidence>
<dbReference type="PANTHER" id="PTHR31490:SF88">
    <property type="entry name" value="BETA-XYLANASE"/>
    <property type="match status" value="1"/>
</dbReference>
<feature type="chain" id="PRO_5022773196" description="endo-1,4-beta-xylanase" evidence="11">
    <location>
        <begin position="28"/>
        <end position="620"/>
    </location>
</feature>
<evidence type="ECO:0000256" key="9">
    <source>
        <dbReference type="ARBA" id="ARBA00023326"/>
    </source>
</evidence>
<gene>
    <name evidence="13" type="primary">xynZ_1</name>
    <name evidence="13" type="ORF">Poly51_13990</name>
</gene>
<evidence type="ECO:0000256" key="1">
    <source>
        <dbReference type="ARBA" id="ARBA00000681"/>
    </source>
</evidence>
<dbReference type="OrthoDB" id="9809277at2"/>
<evidence type="ECO:0000256" key="11">
    <source>
        <dbReference type="SAM" id="SignalP"/>
    </source>
</evidence>
<feature type="signal peptide" evidence="11">
    <location>
        <begin position="1"/>
        <end position="27"/>
    </location>
</feature>
<comment type="similarity">
    <text evidence="2">Belongs to the glycosyl hydrolase 10 (cellulase F) family.</text>
</comment>
<dbReference type="InterPro" id="IPR017853">
    <property type="entry name" value="GH"/>
</dbReference>
<dbReference type="Gene3D" id="3.20.20.80">
    <property type="entry name" value="Glycosidases"/>
    <property type="match status" value="1"/>
</dbReference>
<evidence type="ECO:0000259" key="12">
    <source>
        <dbReference type="PROSITE" id="PS51760"/>
    </source>
</evidence>
<evidence type="ECO:0000313" key="13">
    <source>
        <dbReference type="EMBL" id="TWU58620.1"/>
    </source>
</evidence>
<dbReference type="InterPro" id="IPR044846">
    <property type="entry name" value="GH10"/>
</dbReference>
<dbReference type="Proteomes" id="UP000318288">
    <property type="component" value="Unassembled WGS sequence"/>
</dbReference>
<dbReference type="PANTHER" id="PTHR31490">
    <property type="entry name" value="GLYCOSYL HYDROLASE"/>
    <property type="match status" value="1"/>
</dbReference>
<evidence type="ECO:0000256" key="2">
    <source>
        <dbReference type="ARBA" id="ARBA00007495"/>
    </source>
</evidence>
<evidence type="ECO:0000256" key="3">
    <source>
        <dbReference type="ARBA" id="ARBA00012590"/>
    </source>
</evidence>
<dbReference type="SUPFAM" id="SSF51445">
    <property type="entry name" value="(Trans)glycosidases"/>
    <property type="match status" value="1"/>
</dbReference>
<keyword evidence="9" id="KW-0624">Polysaccharide degradation</keyword>
<dbReference type="RefSeq" id="WP_146455646.1">
    <property type="nucleotide sequence ID" value="NZ_SJPW01000002.1"/>
</dbReference>
<keyword evidence="14" id="KW-1185">Reference proteome</keyword>
<feature type="domain" description="GH10" evidence="12">
    <location>
        <begin position="283"/>
        <end position="563"/>
    </location>
</feature>
<keyword evidence="4 13" id="KW-0858">Xylan degradation</keyword>
<evidence type="ECO:0000256" key="5">
    <source>
        <dbReference type="ARBA" id="ARBA00022729"/>
    </source>
</evidence>
<dbReference type="Pfam" id="PF00331">
    <property type="entry name" value="Glyco_hydro_10"/>
    <property type="match status" value="1"/>
</dbReference>
<dbReference type="PROSITE" id="PS51760">
    <property type="entry name" value="GH10_2"/>
    <property type="match status" value="1"/>
</dbReference>
<dbReference type="GO" id="GO:0045493">
    <property type="term" value="P:xylan catabolic process"/>
    <property type="evidence" value="ECO:0007669"/>
    <property type="project" value="UniProtKB-KW"/>
</dbReference>
<dbReference type="SMART" id="SM00633">
    <property type="entry name" value="Glyco_10"/>
    <property type="match status" value="1"/>
</dbReference>
<keyword evidence="6 13" id="KW-0378">Hydrolase</keyword>
<comment type="catalytic activity">
    <reaction evidence="1">
        <text>Endohydrolysis of (1-&gt;4)-beta-D-xylosidic linkages in xylans.</text>
        <dbReference type="EC" id="3.2.1.8"/>
    </reaction>
</comment>
<dbReference type="EC" id="3.2.1.8" evidence="3"/>
<keyword evidence="5 11" id="KW-0732">Signal</keyword>
<evidence type="ECO:0000256" key="10">
    <source>
        <dbReference type="SAM" id="MobiDB-lite"/>
    </source>
</evidence>
<evidence type="ECO:0000256" key="6">
    <source>
        <dbReference type="ARBA" id="ARBA00022801"/>
    </source>
</evidence>
<evidence type="ECO:0000313" key="14">
    <source>
        <dbReference type="Proteomes" id="UP000318288"/>
    </source>
</evidence>